<proteinExistence type="predicted"/>
<evidence type="ECO:0000313" key="1">
    <source>
        <dbReference type="EMBL" id="RED49310.1"/>
    </source>
</evidence>
<dbReference type="EMBL" id="QRDX01000002">
    <property type="protein sequence ID" value="RED49310.1"/>
    <property type="molecule type" value="Genomic_DNA"/>
</dbReference>
<keyword evidence="2" id="KW-1185">Reference proteome</keyword>
<name>A0A3D9HIK0_9FLAO</name>
<sequence>MVYLSHKKIYHQHESKKKELLKSSLIKVYFEITNEIHCIHEVILVYLRKIK</sequence>
<comment type="caution">
    <text evidence="1">The sequence shown here is derived from an EMBL/GenBank/DDBJ whole genome shotgun (WGS) entry which is preliminary data.</text>
</comment>
<organism evidence="1 2">
    <name type="scientific">Seonamhaeicola aphaedonensis</name>
    <dbReference type="NCBI Taxonomy" id="1461338"/>
    <lineage>
        <taxon>Bacteria</taxon>
        <taxon>Pseudomonadati</taxon>
        <taxon>Bacteroidota</taxon>
        <taxon>Flavobacteriia</taxon>
        <taxon>Flavobacteriales</taxon>
        <taxon>Flavobacteriaceae</taxon>
    </lineage>
</organism>
<evidence type="ECO:0000313" key="2">
    <source>
        <dbReference type="Proteomes" id="UP000256629"/>
    </source>
</evidence>
<reference evidence="1 2" key="1">
    <citation type="submission" date="2018-07" db="EMBL/GenBank/DDBJ databases">
        <title>Genomic Encyclopedia of Type Strains, Phase III (KMG-III): the genomes of soil and plant-associated and newly described type strains.</title>
        <authorList>
            <person name="Whitman W."/>
        </authorList>
    </citation>
    <scope>NUCLEOTIDE SEQUENCE [LARGE SCALE GENOMIC DNA]</scope>
    <source>
        <strain evidence="1 2">CECT 8487</strain>
    </source>
</reference>
<gene>
    <name evidence="1" type="ORF">DFQ02_10275</name>
</gene>
<accession>A0A3D9HIK0</accession>
<protein>
    <submittedName>
        <fullName evidence="1">Uncharacterized protein</fullName>
    </submittedName>
</protein>
<dbReference type="AlphaFoldDB" id="A0A3D9HIK0"/>
<dbReference type="Proteomes" id="UP000256629">
    <property type="component" value="Unassembled WGS sequence"/>
</dbReference>